<gene>
    <name evidence="1" type="ORF">P8192_02055</name>
</gene>
<reference evidence="1 2" key="1">
    <citation type="submission" date="2023-04" db="EMBL/GenBank/DDBJ databases">
        <title>Funneling lignin-derived compounds into biodiesel using alkali-halophilic Citricoccus sp. P2.</title>
        <authorList>
            <person name="Luo C.-B."/>
        </authorList>
    </citation>
    <scope>NUCLEOTIDE SEQUENCE [LARGE SCALE GENOMIC DNA]</scope>
    <source>
        <strain evidence="1 2">P2</strain>
    </source>
</reference>
<protein>
    <recommendedName>
        <fullName evidence="3">Abi-like protein</fullName>
    </recommendedName>
</protein>
<dbReference type="RefSeq" id="WP_278158076.1">
    <property type="nucleotide sequence ID" value="NZ_CP121252.1"/>
</dbReference>
<proteinExistence type="predicted"/>
<organism evidence="1 2">
    <name type="scientific">Citricoccus muralis</name>
    <dbReference type="NCBI Taxonomy" id="169134"/>
    <lineage>
        <taxon>Bacteria</taxon>
        <taxon>Bacillati</taxon>
        <taxon>Actinomycetota</taxon>
        <taxon>Actinomycetes</taxon>
        <taxon>Micrococcales</taxon>
        <taxon>Micrococcaceae</taxon>
        <taxon>Citricoccus</taxon>
    </lineage>
</organism>
<dbReference type="Proteomes" id="UP001219037">
    <property type="component" value="Chromosome"/>
</dbReference>
<dbReference type="EMBL" id="CP121252">
    <property type="protein sequence ID" value="WFP16930.1"/>
    <property type="molecule type" value="Genomic_DNA"/>
</dbReference>
<evidence type="ECO:0000313" key="2">
    <source>
        <dbReference type="Proteomes" id="UP001219037"/>
    </source>
</evidence>
<name>A0ABY8H898_9MICC</name>
<evidence type="ECO:0008006" key="3">
    <source>
        <dbReference type="Google" id="ProtNLM"/>
    </source>
</evidence>
<sequence>MYDTLEPHLTAMRLTPYLAAEKGHRKNAIRLYQWNIELSGAVYQALHVVEVVLRNAIDEQLCRWNATQINSRTGSPLRSEWLLDPAPLLTRLVRAKELDVSRRRAEQAVRQQKRPVAHADLLAQLSFGTWRFLLPDKDAGRKLLWEEATKDAFPYLERSPAELVKSIDGIYRLRNRVAHLEPLLNKGNVRKQFENMRTVLREIDPDVEKWFVSIQKVTTELRNSPR</sequence>
<evidence type="ECO:0000313" key="1">
    <source>
        <dbReference type="EMBL" id="WFP16930.1"/>
    </source>
</evidence>
<accession>A0ABY8H898</accession>
<keyword evidence="2" id="KW-1185">Reference proteome</keyword>